<keyword evidence="8" id="KW-0625">Polysaccharide transport</keyword>
<evidence type="ECO:0000259" key="16">
    <source>
        <dbReference type="Pfam" id="PF02563"/>
    </source>
</evidence>
<evidence type="ECO:0000256" key="13">
    <source>
        <dbReference type="ARBA" id="ARBA00023237"/>
    </source>
</evidence>
<comment type="subcellular location">
    <subcellularLocation>
        <location evidence="1">Cell outer membrane</location>
        <topology evidence="1">Multi-pass membrane protein</topology>
    </subcellularLocation>
</comment>
<comment type="caution">
    <text evidence="19">The sequence shown here is derived from an EMBL/GenBank/DDBJ whole genome shotgun (WGS) entry which is preliminary data.</text>
</comment>
<protein>
    <recommendedName>
        <fullName evidence="21">Sugar transporter</fullName>
    </recommendedName>
</protein>
<dbReference type="InterPro" id="IPR019554">
    <property type="entry name" value="Soluble_ligand-bd"/>
</dbReference>
<evidence type="ECO:0000256" key="12">
    <source>
        <dbReference type="ARBA" id="ARBA00023139"/>
    </source>
</evidence>
<feature type="domain" description="Polysaccharide export protein N-terminal" evidence="16">
    <location>
        <begin position="151"/>
        <end position="216"/>
    </location>
</feature>
<evidence type="ECO:0000256" key="7">
    <source>
        <dbReference type="ARBA" id="ARBA00022729"/>
    </source>
</evidence>
<sequence>MMFATGSAGIAPRDAAAQSDADIRKAAAETGHSEAEVRERLRATRMSTDEIRAALREAGYDPDALKAFRVEAGGQLDSLPVQAPSGALTESLFTAPPGAAAVPLAQRPQDWPPFTREIATRLPGAPAPVLPFGYEIFSYAPTTFEPLTAGPVDPDYPLGPGDEVIIQVWGDNQYTHAATVTREATITVPDIGQVVLSGLTLEQAKRLITLKLATVYSGIRASRPTTFVDVTLGKLHAIQVFILGDVVRPGGYTISSVSTVLNALYNSGGPTPRGSMRDVRIMRHNAVYRHVDLYRYILAGSKADDVRLQSGDVVFVPPVGKVAAVLGEVHRPAIYELKEGDRFRDLLELAGGIQSTADLRRAQIDRVIPFTERARYPDADRRAVDLSLSSVLAEGATSPELVDRDILQIFRIGDVLKNTVSISGATVVRPGTFELHEGMKVSDLVREAGGFYKDVYLDRAYLVRTHADLARSIHAFNLGKAVAGVPEDDLLLAERDSVAVASMWDIRERHTVTISGSVRKPGTYEHLDGMTVMDLIFRAGGLKESASPFQAEVSRVDSSTIASVKAAEIFRIPISANYRLASADTTFQLQKWDQVFVREIPDWQMQRNVSVIGEVVYPGAYSLRAKNERLSSVIARAGGLKPEAYPRAATFVRKKDNAGRLAVRVDEAVKGKKRWDLVLEEGDAINIPREPRTVKVVGEVGFPASVLYDGGKSLGWYVDQAGGYTDKADKSRVKVIQPGGRVVGPRKFLPDPSPQAGALLIVPVKPPEEKHDTLKDVATIMSILTGAVTTIFLAHEATK</sequence>
<evidence type="ECO:0000256" key="14">
    <source>
        <dbReference type="ARBA" id="ARBA00023288"/>
    </source>
</evidence>
<feature type="domain" description="Soluble ligand binding" evidence="17">
    <location>
        <begin position="694"/>
        <end position="744"/>
    </location>
</feature>
<dbReference type="Gene3D" id="3.30.1950.10">
    <property type="entry name" value="wza like domain"/>
    <property type="match status" value="1"/>
</dbReference>
<accession>A0A538TWE1</accession>
<keyword evidence="11" id="KW-0472">Membrane</keyword>
<dbReference type="Gene3D" id="3.10.560.10">
    <property type="entry name" value="Outer membrane lipoprotein wza domain like"/>
    <property type="match status" value="6"/>
</dbReference>
<evidence type="ECO:0000256" key="2">
    <source>
        <dbReference type="ARBA" id="ARBA00009450"/>
    </source>
</evidence>
<evidence type="ECO:0000256" key="3">
    <source>
        <dbReference type="ARBA" id="ARBA00022448"/>
    </source>
</evidence>
<evidence type="ECO:0000256" key="6">
    <source>
        <dbReference type="ARBA" id="ARBA00022692"/>
    </source>
</evidence>
<dbReference type="GO" id="GO:0009279">
    <property type="term" value="C:cell outer membrane"/>
    <property type="evidence" value="ECO:0007669"/>
    <property type="project" value="UniProtKB-SubCell"/>
</dbReference>
<dbReference type="SUPFAM" id="SSF142984">
    <property type="entry name" value="Nqo1 middle domain-like"/>
    <property type="match status" value="1"/>
</dbReference>
<evidence type="ECO:0008006" key="21">
    <source>
        <dbReference type="Google" id="ProtNLM"/>
    </source>
</evidence>
<dbReference type="Pfam" id="PF22461">
    <property type="entry name" value="SLBB_2"/>
    <property type="match status" value="1"/>
</dbReference>
<evidence type="ECO:0000256" key="5">
    <source>
        <dbReference type="ARBA" id="ARBA00022597"/>
    </source>
</evidence>
<keyword evidence="13" id="KW-0998">Cell outer membrane</keyword>
<dbReference type="InterPro" id="IPR049712">
    <property type="entry name" value="Poly_export"/>
</dbReference>
<feature type="domain" description="Soluble ligand binding" evidence="17">
    <location>
        <begin position="609"/>
        <end position="654"/>
    </location>
</feature>
<evidence type="ECO:0000256" key="15">
    <source>
        <dbReference type="SAM" id="MobiDB-lite"/>
    </source>
</evidence>
<name>A0A538TWE1_UNCEI</name>
<feature type="region of interest" description="Disordered" evidence="15">
    <location>
        <begin position="1"/>
        <end position="34"/>
    </location>
</feature>
<evidence type="ECO:0000256" key="11">
    <source>
        <dbReference type="ARBA" id="ARBA00023136"/>
    </source>
</evidence>
<keyword evidence="9" id="KW-0406">Ion transport</keyword>
<evidence type="ECO:0000256" key="9">
    <source>
        <dbReference type="ARBA" id="ARBA00023065"/>
    </source>
</evidence>
<proteinExistence type="inferred from homology"/>
<evidence type="ECO:0000259" key="18">
    <source>
        <dbReference type="Pfam" id="PF22461"/>
    </source>
</evidence>
<keyword evidence="4" id="KW-1134">Transmembrane beta strand</keyword>
<keyword evidence="10" id="KW-0626">Porin</keyword>
<evidence type="ECO:0000313" key="20">
    <source>
        <dbReference type="Proteomes" id="UP000316609"/>
    </source>
</evidence>
<evidence type="ECO:0000256" key="4">
    <source>
        <dbReference type="ARBA" id="ARBA00022452"/>
    </source>
</evidence>
<evidence type="ECO:0000259" key="17">
    <source>
        <dbReference type="Pfam" id="PF10531"/>
    </source>
</evidence>
<dbReference type="GO" id="GO:0006811">
    <property type="term" value="P:monoatomic ion transport"/>
    <property type="evidence" value="ECO:0007669"/>
    <property type="project" value="UniProtKB-KW"/>
</dbReference>
<dbReference type="GO" id="GO:0015159">
    <property type="term" value="F:polysaccharide transmembrane transporter activity"/>
    <property type="evidence" value="ECO:0007669"/>
    <property type="project" value="InterPro"/>
</dbReference>
<dbReference type="PANTHER" id="PTHR33619:SF3">
    <property type="entry name" value="POLYSACCHARIDE EXPORT PROTEIN GFCE-RELATED"/>
    <property type="match status" value="1"/>
</dbReference>
<dbReference type="GO" id="GO:0046930">
    <property type="term" value="C:pore complex"/>
    <property type="evidence" value="ECO:0007669"/>
    <property type="project" value="UniProtKB-KW"/>
</dbReference>
<keyword evidence="6" id="KW-0812">Transmembrane</keyword>
<comment type="similarity">
    <text evidence="2">Belongs to the BexD/CtrA/VexA family.</text>
</comment>
<dbReference type="Proteomes" id="UP000316609">
    <property type="component" value="Unassembled WGS sequence"/>
</dbReference>
<keyword evidence="14" id="KW-0449">Lipoprotein</keyword>
<dbReference type="Pfam" id="PF10531">
    <property type="entry name" value="SLBB"/>
    <property type="match status" value="5"/>
</dbReference>
<dbReference type="AlphaFoldDB" id="A0A538TWE1"/>
<keyword evidence="7" id="KW-0732">Signal</keyword>
<keyword evidence="3" id="KW-0813">Transport</keyword>
<dbReference type="InterPro" id="IPR054765">
    <property type="entry name" value="SLBB_dom"/>
</dbReference>
<feature type="compositionally biased region" description="Basic and acidic residues" evidence="15">
    <location>
        <begin position="21"/>
        <end position="34"/>
    </location>
</feature>
<feature type="domain" description="Soluble ligand binding" evidence="17">
    <location>
        <begin position="323"/>
        <end position="367"/>
    </location>
</feature>
<dbReference type="PANTHER" id="PTHR33619">
    <property type="entry name" value="POLYSACCHARIDE EXPORT PROTEIN GFCE-RELATED"/>
    <property type="match status" value="1"/>
</dbReference>
<evidence type="ECO:0000313" key="19">
    <source>
        <dbReference type="EMBL" id="TMQ67943.1"/>
    </source>
</evidence>
<feature type="domain" description="SLBB" evidence="18">
    <location>
        <begin position="239"/>
        <end position="316"/>
    </location>
</feature>
<organism evidence="19 20">
    <name type="scientific">Eiseniibacteriota bacterium</name>
    <dbReference type="NCBI Taxonomy" id="2212470"/>
    <lineage>
        <taxon>Bacteria</taxon>
        <taxon>Candidatus Eiseniibacteriota</taxon>
    </lineage>
</organism>
<feature type="domain" description="Soluble ligand binding" evidence="17">
    <location>
        <begin position="420"/>
        <end position="465"/>
    </location>
</feature>
<evidence type="ECO:0000256" key="1">
    <source>
        <dbReference type="ARBA" id="ARBA00004571"/>
    </source>
</evidence>
<dbReference type="GO" id="GO:0015288">
    <property type="term" value="F:porin activity"/>
    <property type="evidence" value="ECO:0007669"/>
    <property type="project" value="UniProtKB-KW"/>
</dbReference>
<feature type="domain" description="Soluble ligand binding" evidence="17">
    <location>
        <begin position="512"/>
        <end position="547"/>
    </location>
</feature>
<dbReference type="InterPro" id="IPR003715">
    <property type="entry name" value="Poly_export_N"/>
</dbReference>
<reference evidence="19 20" key="1">
    <citation type="journal article" date="2019" name="Nat. Microbiol.">
        <title>Mediterranean grassland soil C-N compound turnover is dependent on rainfall and depth, and is mediated by genomically divergent microorganisms.</title>
        <authorList>
            <person name="Diamond S."/>
            <person name="Andeer P.F."/>
            <person name="Li Z."/>
            <person name="Crits-Christoph A."/>
            <person name="Burstein D."/>
            <person name="Anantharaman K."/>
            <person name="Lane K.R."/>
            <person name="Thomas B.C."/>
            <person name="Pan C."/>
            <person name="Northen T.R."/>
            <person name="Banfield J.F."/>
        </authorList>
    </citation>
    <scope>NUCLEOTIDE SEQUENCE [LARGE SCALE GENOMIC DNA]</scope>
    <source>
        <strain evidence="19">WS_8</strain>
    </source>
</reference>
<keyword evidence="12" id="KW-0564">Palmitate</keyword>
<evidence type="ECO:0000256" key="8">
    <source>
        <dbReference type="ARBA" id="ARBA00023047"/>
    </source>
</evidence>
<keyword evidence="5" id="KW-0762">Sugar transport</keyword>
<dbReference type="Pfam" id="PF02563">
    <property type="entry name" value="Poly_export"/>
    <property type="match status" value="1"/>
</dbReference>
<gene>
    <name evidence="19" type="ORF">E6K78_02915</name>
</gene>
<dbReference type="EMBL" id="VBOY01000021">
    <property type="protein sequence ID" value="TMQ67943.1"/>
    <property type="molecule type" value="Genomic_DNA"/>
</dbReference>
<evidence type="ECO:0000256" key="10">
    <source>
        <dbReference type="ARBA" id="ARBA00023114"/>
    </source>
</evidence>